<proteinExistence type="predicted"/>
<feature type="compositionally biased region" description="Polar residues" evidence="1">
    <location>
        <begin position="17"/>
        <end position="37"/>
    </location>
</feature>
<evidence type="ECO:0000313" key="2">
    <source>
        <dbReference type="EMBL" id="KAK8589342.1"/>
    </source>
</evidence>
<reference evidence="2 3" key="1">
    <citation type="journal article" date="2024" name="G3 (Bethesda)">
        <title>Genome assembly of Hibiscus sabdariffa L. provides insights into metabolisms of medicinal natural products.</title>
        <authorList>
            <person name="Kim T."/>
        </authorList>
    </citation>
    <scope>NUCLEOTIDE SEQUENCE [LARGE SCALE GENOMIC DNA]</scope>
    <source>
        <strain evidence="2">TK-2024</strain>
        <tissue evidence="2">Old leaves</tissue>
    </source>
</reference>
<protein>
    <submittedName>
        <fullName evidence="2">Uncharacterized protein</fullName>
    </submittedName>
</protein>
<evidence type="ECO:0000256" key="1">
    <source>
        <dbReference type="SAM" id="MobiDB-lite"/>
    </source>
</evidence>
<comment type="caution">
    <text evidence="2">The sequence shown here is derived from an EMBL/GenBank/DDBJ whole genome shotgun (WGS) entry which is preliminary data.</text>
</comment>
<dbReference type="PANTHER" id="PTHR46692:SF2">
    <property type="entry name" value="INOSINE_URIDINE-PREFERRING NUCLEOSIDE HYDROLASE DOMAIN-CONTAINING PROTEIN"/>
    <property type="match status" value="1"/>
</dbReference>
<sequence length="119" mass="13271">MSSAEMQQYMNIPAVTSNQPYGASDGSNPHITGNSMPKFNVHKNGVHSGHVQMGMQDPFCLQKGKKENASCLLINVAMMHAYVQGSIMPSTSNKYRILENSNFSYNVFSRYRINLVHLT</sequence>
<accession>A0ABR2FYQ5</accession>
<evidence type="ECO:0000313" key="3">
    <source>
        <dbReference type="Proteomes" id="UP001472677"/>
    </source>
</evidence>
<dbReference type="PANTHER" id="PTHR46692">
    <property type="entry name" value="INOSINE-URIDINE PREFERRING NUCLEOSIDE HYDROLASE FAMILY PROTEIN"/>
    <property type="match status" value="1"/>
</dbReference>
<dbReference type="EMBL" id="JBBPBM010000004">
    <property type="protein sequence ID" value="KAK8589342.1"/>
    <property type="molecule type" value="Genomic_DNA"/>
</dbReference>
<feature type="region of interest" description="Disordered" evidence="1">
    <location>
        <begin position="17"/>
        <end position="43"/>
    </location>
</feature>
<dbReference type="Proteomes" id="UP001472677">
    <property type="component" value="Unassembled WGS sequence"/>
</dbReference>
<organism evidence="2 3">
    <name type="scientific">Hibiscus sabdariffa</name>
    <name type="common">roselle</name>
    <dbReference type="NCBI Taxonomy" id="183260"/>
    <lineage>
        <taxon>Eukaryota</taxon>
        <taxon>Viridiplantae</taxon>
        <taxon>Streptophyta</taxon>
        <taxon>Embryophyta</taxon>
        <taxon>Tracheophyta</taxon>
        <taxon>Spermatophyta</taxon>
        <taxon>Magnoliopsida</taxon>
        <taxon>eudicotyledons</taxon>
        <taxon>Gunneridae</taxon>
        <taxon>Pentapetalae</taxon>
        <taxon>rosids</taxon>
        <taxon>malvids</taxon>
        <taxon>Malvales</taxon>
        <taxon>Malvaceae</taxon>
        <taxon>Malvoideae</taxon>
        <taxon>Hibiscus</taxon>
    </lineage>
</organism>
<name>A0ABR2FYQ5_9ROSI</name>
<gene>
    <name evidence="2" type="ORF">V6N12_023742</name>
</gene>
<keyword evidence="3" id="KW-1185">Reference proteome</keyword>